<accession>K2NYS4</accession>
<gene>
    <name evidence="1" type="ORF">I215_14948</name>
</gene>
<comment type="caution">
    <text evidence="1">The sequence shown here is derived from an EMBL/GenBank/DDBJ whole genome shotgun (WGS) entry which is preliminary data.</text>
</comment>
<dbReference type="PANTHER" id="PTHR34472">
    <property type="entry name" value="SULFUR CARRIER PROTEIN THIS"/>
    <property type="match status" value="1"/>
</dbReference>
<organism evidence="1 2">
    <name type="scientific">Galbibacter marinus</name>
    <dbReference type="NCBI Taxonomy" id="555500"/>
    <lineage>
        <taxon>Bacteria</taxon>
        <taxon>Pseudomonadati</taxon>
        <taxon>Bacteroidota</taxon>
        <taxon>Flavobacteriia</taxon>
        <taxon>Flavobacteriales</taxon>
        <taxon>Flavobacteriaceae</taxon>
        <taxon>Galbibacter</taxon>
    </lineage>
</organism>
<keyword evidence="2" id="KW-1185">Reference proteome</keyword>
<dbReference type="eggNOG" id="COG2104">
    <property type="taxonomic scope" value="Bacteria"/>
</dbReference>
<protein>
    <submittedName>
        <fullName evidence="1">Thiamine biosynthesis protein</fullName>
    </submittedName>
</protein>
<dbReference type="CDD" id="cd00565">
    <property type="entry name" value="Ubl_ThiS"/>
    <property type="match status" value="1"/>
</dbReference>
<evidence type="ECO:0000313" key="2">
    <source>
        <dbReference type="Proteomes" id="UP000007364"/>
    </source>
</evidence>
<dbReference type="RefSeq" id="WP_008992812.1">
    <property type="nucleotide sequence ID" value="NZ_AMSG01000038.1"/>
</dbReference>
<dbReference type="NCBIfam" id="TIGR01683">
    <property type="entry name" value="thiS"/>
    <property type="match status" value="1"/>
</dbReference>
<dbReference type="Proteomes" id="UP000007364">
    <property type="component" value="Unassembled WGS sequence"/>
</dbReference>
<dbReference type="STRING" id="555500.I215_14948"/>
<dbReference type="Pfam" id="PF02597">
    <property type="entry name" value="ThiS"/>
    <property type="match status" value="1"/>
</dbReference>
<sequence length="67" mass="7257">MITVNVNNQNHFFSQPVGLLELLEHLDVENSGIAVAINNQVISKTLWSETVLENGSQVLIIQAAQGG</sequence>
<dbReference type="InterPro" id="IPR010035">
    <property type="entry name" value="Thi_S"/>
</dbReference>
<dbReference type="PANTHER" id="PTHR34472:SF1">
    <property type="entry name" value="SULFUR CARRIER PROTEIN THIS"/>
    <property type="match status" value="1"/>
</dbReference>
<dbReference type="SUPFAM" id="SSF54285">
    <property type="entry name" value="MoaD/ThiS"/>
    <property type="match status" value="1"/>
</dbReference>
<reference evidence="1 2" key="1">
    <citation type="journal article" date="2012" name="J. Bacteriol.">
        <title>Genome Sequence of Galbibacter marinum Type Strain ck-I2-15.</title>
        <authorList>
            <person name="Lai Q."/>
            <person name="Li C."/>
            <person name="Shao Z."/>
        </authorList>
    </citation>
    <scope>NUCLEOTIDE SEQUENCE [LARGE SCALE GENOMIC DNA]</scope>
    <source>
        <strain evidence="2">ck-I2-15</strain>
    </source>
</reference>
<dbReference type="OrthoDB" id="1525151at2"/>
<dbReference type="InterPro" id="IPR012675">
    <property type="entry name" value="Beta-grasp_dom_sf"/>
</dbReference>
<dbReference type="InterPro" id="IPR003749">
    <property type="entry name" value="ThiS/MoaD-like"/>
</dbReference>
<proteinExistence type="predicted"/>
<dbReference type="EMBL" id="AMSG01000038">
    <property type="protein sequence ID" value="EKF53948.1"/>
    <property type="molecule type" value="Genomic_DNA"/>
</dbReference>
<dbReference type="Gene3D" id="3.10.20.30">
    <property type="match status" value="1"/>
</dbReference>
<evidence type="ECO:0000313" key="1">
    <source>
        <dbReference type="EMBL" id="EKF53948.1"/>
    </source>
</evidence>
<dbReference type="InterPro" id="IPR016155">
    <property type="entry name" value="Mopterin_synth/thiamin_S_b"/>
</dbReference>
<dbReference type="AlphaFoldDB" id="K2NYS4"/>
<name>K2NYS4_9FLAO</name>